<feature type="transmembrane region" description="Helical" evidence="2">
    <location>
        <begin position="362"/>
        <end position="383"/>
    </location>
</feature>
<dbReference type="AlphaFoldDB" id="A0A3S0JKS7"/>
<feature type="transmembrane region" description="Helical" evidence="2">
    <location>
        <begin position="319"/>
        <end position="341"/>
    </location>
</feature>
<dbReference type="PANTHER" id="PTHR11328:SF28">
    <property type="entry name" value="MAJOR FACILITATOR SUPERFAMILY DOMAIN-CONTAINING PROTEIN 12"/>
    <property type="match status" value="1"/>
</dbReference>
<dbReference type="EMBL" id="RXMA01000003">
    <property type="protein sequence ID" value="RTR22978.1"/>
    <property type="molecule type" value="Genomic_DNA"/>
</dbReference>
<keyword evidence="4" id="KW-1185">Reference proteome</keyword>
<keyword evidence="2" id="KW-0812">Transmembrane</keyword>
<feature type="transmembrane region" description="Helical" evidence="2">
    <location>
        <begin position="12"/>
        <end position="34"/>
    </location>
</feature>
<evidence type="ECO:0000313" key="4">
    <source>
        <dbReference type="Proteomes" id="UP000277007"/>
    </source>
</evidence>
<dbReference type="RefSeq" id="WP_126612817.1">
    <property type="nucleotide sequence ID" value="NZ_JBHUCY010000004.1"/>
</dbReference>
<dbReference type="GO" id="GO:0005886">
    <property type="term" value="C:plasma membrane"/>
    <property type="evidence" value="ECO:0007669"/>
    <property type="project" value="TreeGrafter"/>
</dbReference>
<dbReference type="Gene3D" id="1.20.1250.20">
    <property type="entry name" value="MFS general substrate transporter like domains"/>
    <property type="match status" value="2"/>
</dbReference>
<dbReference type="OrthoDB" id="181905at2"/>
<accession>A0A3S0JKS7</accession>
<dbReference type="GO" id="GO:0008643">
    <property type="term" value="P:carbohydrate transport"/>
    <property type="evidence" value="ECO:0007669"/>
    <property type="project" value="InterPro"/>
</dbReference>
<organism evidence="3 4">
    <name type="scientific">Azospirillum griseum</name>
    <dbReference type="NCBI Taxonomy" id="2496639"/>
    <lineage>
        <taxon>Bacteria</taxon>
        <taxon>Pseudomonadati</taxon>
        <taxon>Pseudomonadota</taxon>
        <taxon>Alphaproteobacteria</taxon>
        <taxon>Rhodospirillales</taxon>
        <taxon>Azospirillaceae</taxon>
        <taxon>Azospirillum</taxon>
    </lineage>
</organism>
<dbReference type="SUPFAM" id="SSF103473">
    <property type="entry name" value="MFS general substrate transporter"/>
    <property type="match status" value="1"/>
</dbReference>
<dbReference type="PANTHER" id="PTHR11328">
    <property type="entry name" value="MAJOR FACILITATOR SUPERFAMILY DOMAIN-CONTAINING PROTEIN"/>
    <property type="match status" value="1"/>
</dbReference>
<feature type="transmembrane region" description="Helical" evidence="2">
    <location>
        <begin position="174"/>
        <end position="194"/>
    </location>
</feature>
<evidence type="ECO:0000256" key="2">
    <source>
        <dbReference type="SAM" id="Phobius"/>
    </source>
</evidence>
<feature type="transmembrane region" description="Helical" evidence="2">
    <location>
        <begin position="146"/>
        <end position="168"/>
    </location>
</feature>
<reference evidence="3 4" key="1">
    <citation type="submission" date="2018-12" db="EMBL/GenBank/DDBJ databases">
        <authorList>
            <person name="Yang Y."/>
        </authorList>
    </citation>
    <scope>NUCLEOTIDE SEQUENCE [LARGE SCALE GENOMIC DNA]</scope>
    <source>
        <strain evidence="3 4">L-25-5w-1</strain>
    </source>
</reference>
<dbReference type="Pfam" id="PF13347">
    <property type="entry name" value="MFS_2"/>
    <property type="match status" value="1"/>
</dbReference>
<protein>
    <submittedName>
        <fullName evidence="3">MFS transporter</fullName>
    </submittedName>
</protein>
<dbReference type="InterPro" id="IPR039672">
    <property type="entry name" value="MFS_2"/>
</dbReference>
<evidence type="ECO:0000256" key="1">
    <source>
        <dbReference type="ARBA" id="ARBA00009617"/>
    </source>
</evidence>
<comment type="caution">
    <text evidence="3">The sequence shown here is derived from an EMBL/GenBank/DDBJ whole genome shotgun (WGS) entry which is preliminary data.</text>
</comment>
<evidence type="ECO:0000313" key="3">
    <source>
        <dbReference type="EMBL" id="RTR22978.1"/>
    </source>
</evidence>
<dbReference type="InterPro" id="IPR036259">
    <property type="entry name" value="MFS_trans_sf"/>
</dbReference>
<keyword evidence="2" id="KW-1133">Transmembrane helix</keyword>
<feature type="transmembrane region" description="Helical" evidence="2">
    <location>
        <begin position="403"/>
        <end position="424"/>
    </location>
</feature>
<feature type="transmembrane region" description="Helical" evidence="2">
    <location>
        <begin position="296"/>
        <end position="313"/>
    </location>
</feature>
<dbReference type="Proteomes" id="UP000277007">
    <property type="component" value="Unassembled WGS sequence"/>
</dbReference>
<name>A0A3S0JKS7_9PROT</name>
<feature type="transmembrane region" description="Helical" evidence="2">
    <location>
        <begin position="76"/>
        <end position="93"/>
    </location>
</feature>
<sequence length="447" mass="46482">MTDALPGRRLALYAAPALPLALPVLPVAALLPAHYADTLGLGLDRVALALGAARLLDLLADPVIGAVSDRSGRRKPWIALGGALAGLGLLMLFSPPQPVGALHLFGWSLLLYVGWSLAQIPYQAWGAELATGYDARARVSGAREGVGVLGLILAGAVPATAAALGGDLADGLRALAWITLAVGAVALSGLLWGVPEIRREDPTPTGPHATNHPASMAVMLRAALTNGPFRRLLAAWMVNGLATGVPATLFPFFVGSVLMAGDGAKGVFLLLYFLSAVAAVPLWLRLTARLDKHRVWCLAMLMACAAFAPVPWLGPGDGWAFALVCVVTGAALGADLALPAAMQADVVDYTRWRDGGPARAGWLFALWTMASKLALALSVALALPLLSALGFDPGAEAAGPSAAVAVIYAGVPTVAKLIAVALVWRHPLTRRRHAAIRHRLDRRSTIR</sequence>
<dbReference type="GO" id="GO:0015293">
    <property type="term" value="F:symporter activity"/>
    <property type="evidence" value="ECO:0007669"/>
    <property type="project" value="InterPro"/>
</dbReference>
<feature type="transmembrane region" description="Helical" evidence="2">
    <location>
        <begin position="233"/>
        <end position="254"/>
    </location>
</feature>
<comment type="similarity">
    <text evidence="1">Belongs to the sodium:galactoside symporter (TC 2.A.2) family.</text>
</comment>
<feature type="transmembrane region" description="Helical" evidence="2">
    <location>
        <begin position="105"/>
        <end position="125"/>
    </location>
</feature>
<proteinExistence type="inferred from homology"/>
<gene>
    <name evidence="3" type="ORF">EJ903_05240</name>
</gene>
<keyword evidence="2" id="KW-0472">Membrane</keyword>
<feature type="transmembrane region" description="Helical" evidence="2">
    <location>
        <begin position="266"/>
        <end position="284"/>
    </location>
</feature>